<gene>
    <name evidence="1" type="ORF">XBO1_250006</name>
</gene>
<accession>A0A077PB58</accession>
<proteinExistence type="predicted"/>
<protein>
    <submittedName>
        <fullName evidence="1">Uncharacterized protein</fullName>
    </submittedName>
</protein>
<sequence length="160" mass="18621">MRSDLHAFSHLRSDANRARGYTGRYASWRSADIQPEPQEDTPTDTHSNAHWIARSQEAKNNPVYALRLIDNHTPYQSAIVKLRESYRHLSRYTTRKMEAVCSGWELLDGEDKNLEAFSYSLRTNDANGYQVSLRAANEKLERYIEPMNWEDIERLGNHHA</sequence>
<name>A0A077PB58_XENBV</name>
<organism evidence="1 2">
    <name type="scientific">Xenorhabdus bovienii str. oregonense</name>
    <dbReference type="NCBI Taxonomy" id="1398202"/>
    <lineage>
        <taxon>Bacteria</taxon>
        <taxon>Pseudomonadati</taxon>
        <taxon>Pseudomonadota</taxon>
        <taxon>Gammaproteobacteria</taxon>
        <taxon>Enterobacterales</taxon>
        <taxon>Morganellaceae</taxon>
        <taxon>Xenorhabdus</taxon>
    </lineage>
</organism>
<comment type="caution">
    <text evidence="1">The sequence shown here is derived from an EMBL/GenBank/DDBJ whole genome shotgun (WGS) entry which is preliminary data.</text>
</comment>
<reference evidence="1" key="1">
    <citation type="submission" date="2013-07" db="EMBL/GenBank/DDBJ databases">
        <title>Sub-species coevolution in mutualistic symbiosis.</title>
        <authorList>
            <person name="Murfin K."/>
            <person name="Klassen J."/>
            <person name="Lee M."/>
            <person name="Forst S."/>
            <person name="Stock P."/>
            <person name="Goodrich-Blair H."/>
        </authorList>
    </citation>
    <scope>NUCLEOTIDE SEQUENCE [LARGE SCALE GENOMIC DNA]</scope>
    <source>
        <strain evidence="1">Oregonense</strain>
    </source>
</reference>
<evidence type="ECO:0000313" key="1">
    <source>
        <dbReference type="EMBL" id="CDH06951.1"/>
    </source>
</evidence>
<evidence type="ECO:0000313" key="2">
    <source>
        <dbReference type="Proteomes" id="UP000028483"/>
    </source>
</evidence>
<dbReference type="EMBL" id="CBSX010000168">
    <property type="protein sequence ID" value="CDH06951.1"/>
    <property type="molecule type" value="Genomic_DNA"/>
</dbReference>
<dbReference type="RefSeq" id="WP_038252554.1">
    <property type="nucleotide sequence ID" value="NZ_CAWLUU010000022.1"/>
</dbReference>
<dbReference type="Proteomes" id="UP000028483">
    <property type="component" value="Unassembled WGS sequence"/>
</dbReference>
<dbReference type="HOGENOM" id="CLU_1651506_0_0_6"/>
<dbReference type="AlphaFoldDB" id="A0A077PB58"/>